<dbReference type="AlphaFoldDB" id="A0A7X2LZM1"/>
<dbReference type="OrthoDB" id="2943498at2"/>
<comment type="caution">
    <text evidence="1">The sequence shown here is derived from an EMBL/GenBank/DDBJ whole genome shotgun (WGS) entry which is preliminary data.</text>
</comment>
<name>A0A7X2LZM1_9BACI</name>
<keyword evidence="2" id="KW-1185">Reference proteome</keyword>
<dbReference type="RefSeq" id="WP_154309040.1">
    <property type="nucleotide sequence ID" value="NZ_WKKI01000038.1"/>
</dbReference>
<dbReference type="Proteomes" id="UP000448867">
    <property type="component" value="Unassembled WGS sequence"/>
</dbReference>
<proteinExistence type="predicted"/>
<protein>
    <submittedName>
        <fullName evidence="1">Uncharacterized protein</fullName>
    </submittedName>
</protein>
<reference evidence="1 2" key="1">
    <citation type="submission" date="2019-11" db="EMBL/GenBank/DDBJ databases">
        <title>Bacillus lacus genome.</title>
        <authorList>
            <person name="Allen C.J."/>
            <person name="Newman J.D."/>
        </authorList>
    </citation>
    <scope>NUCLEOTIDE SEQUENCE [LARGE SCALE GENOMIC DNA]</scope>
    <source>
        <strain evidence="1 2">KCTC 33946</strain>
    </source>
</reference>
<accession>A0A7X2LZM1</accession>
<sequence length="76" mass="8764">MLKGKILISASIFLLILGFSWFANEATKREYADPVDPADEMLIDIVQTRNDINQPAEMTFSNGKFKPREYVRVRSR</sequence>
<evidence type="ECO:0000313" key="1">
    <source>
        <dbReference type="EMBL" id="MRX73581.1"/>
    </source>
</evidence>
<organism evidence="1 2">
    <name type="scientific">Metabacillus lacus</name>
    <dbReference type="NCBI Taxonomy" id="1983721"/>
    <lineage>
        <taxon>Bacteria</taxon>
        <taxon>Bacillati</taxon>
        <taxon>Bacillota</taxon>
        <taxon>Bacilli</taxon>
        <taxon>Bacillales</taxon>
        <taxon>Bacillaceae</taxon>
        <taxon>Metabacillus</taxon>
    </lineage>
</organism>
<evidence type="ECO:0000313" key="2">
    <source>
        <dbReference type="Proteomes" id="UP000448867"/>
    </source>
</evidence>
<dbReference type="EMBL" id="WKKI01000038">
    <property type="protein sequence ID" value="MRX73581.1"/>
    <property type="molecule type" value="Genomic_DNA"/>
</dbReference>
<gene>
    <name evidence="1" type="ORF">GJU40_15660</name>
</gene>